<dbReference type="AlphaFoldDB" id="A0A2U9CJN4"/>
<dbReference type="EMBL" id="CP026259">
    <property type="protein sequence ID" value="AWP15926.1"/>
    <property type="molecule type" value="Genomic_DNA"/>
</dbReference>
<gene>
    <name evidence="2" type="ORF">SMAX5B_021791</name>
</gene>
<evidence type="ECO:0000313" key="3">
    <source>
        <dbReference type="Proteomes" id="UP000246464"/>
    </source>
</evidence>
<accession>A0A2U9CJN4</accession>
<name>A0A2U9CJN4_SCOMX</name>
<reference evidence="2 3" key="1">
    <citation type="submission" date="2017-12" db="EMBL/GenBank/DDBJ databases">
        <title>Integrating genomic resources of turbot (Scophthalmus maximus) in depth evaluation of genetic and physical mapping variation across individuals.</title>
        <authorList>
            <person name="Martinez P."/>
        </authorList>
    </citation>
    <scope>NUCLEOTIDE SEQUENCE [LARGE SCALE GENOMIC DNA]</scope>
</reference>
<evidence type="ECO:0000256" key="1">
    <source>
        <dbReference type="SAM" id="MobiDB-lite"/>
    </source>
</evidence>
<feature type="compositionally biased region" description="Polar residues" evidence="1">
    <location>
        <begin position="161"/>
        <end position="172"/>
    </location>
</feature>
<sequence length="209" mass="22954">MSLTLPVSNISSFFPPDISPSLFLFLRRIFCYKKPTAEETIYFLTNNKHLTSLSERSCDISRPVSGEHVVLFVRYGAQSGPVRPSDRVFTFRLLGQVEVVDGGTESARYRRLLRRTSLVADAARLMPRRSCTRGPVRHVIVRLLRNCAASDAILLPPPVSNVASATRPNTGGSALRLPREQRCGAAGGLVPRSSHPRSRGPEATDGPET</sequence>
<feature type="region of interest" description="Disordered" evidence="1">
    <location>
        <begin position="158"/>
        <end position="209"/>
    </location>
</feature>
<organism evidence="2 3">
    <name type="scientific">Scophthalmus maximus</name>
    <name type="common">Turbot</name>
    <name type="synonym">Psetta maxima</name>
    <dbReference type="NCBI Taxonomy" id="52904"/>
    <lineage>
        <taxon>Eukaryota</taxon>
        <taxon>Metazoa</taxon>
        <taxon>Chordata</taxon>
        <taxon>Craniata</taxon>
        <taxon>Vertebrata</taxon>
        <taxon>Euteleostomi</taxon>
        <taxon>Actinopterygii</taxon>
        <taxon>Neopterygii</taxon>
        <taxon>Teleostei</taxon>
        <taxon>Neoteleostei</taxon>
        <taxon>Acanthomorphata</taxon>
        <taxon>Carangaria</taxon>
        <taxon>Pleuronectiformes</taxon>
        <taxon>Pleuronectoidei</taxon>
        <taxon>Scophthalmidae</taxon>
        <taxon>Scophthalmus</taxon>
    </lineage>
</organism>
<evidence type="ECO:0000313" key="2">
    <source>
        <dbReference type="EMBL" id="AWP15926.1"/>
    </source>
</evidence>
<proteinExistence type="predicted"/>
<keyword evidence="3" id="KW-1185">Reference proteome</keyword>
<dbReference type="Proteomes" id="UP000246464">
    <property type="component" value="Chromosome 17"/>
</dbReference>
<protein>
    <submittedName>
        <fullName evidence="2">Uncharacterized protein</fullName>
    </submittedName>
</protein>